<sequence>MNKKFIALAIAAAATATGASAAEIAKNDTSSLEMGGRVEARLAIQDGNVEDQSRVRLNFLGKTQITDGLYGLGFYEGEYKATKYVDATDSAASKLASDTLEHRYMYTGIGGNFGEVTMGTVKGSLQTVTDFTDIMAYHGNSAAAKLDVADRPDRSIAYSGEFSGVELRANYAFASATRADNDKNTLAKSDENNGFAASAIYNIGDTGARVTGAFAKQDGLDGTKKVEAQEFMLGASYTISDFYFAGLYTNVNTKKEGVSDEAKVNGYELAAAYTLGQAKFTSTYNRAEMESGSTKETGVDNFAVDASYFFNANFRTYVSYNFNLLKEDKVGKFAAQDQAVLGLRYDF</sequence>
<organism evidence="6">
    <name type="scientific">Vibrio tapetis</name>
    <dbReference type="NCBI Taxonomy" id="52443"/>
    <lineage>
        <taxon>Bacteria</taxon>
        <taxon>Pseudomonadati</taxon>
        <taxon>Pseudomonadota</taxon>
        <taxon>Gammaproteobacteria</taxon>
        <taxon>Vibrionales</taxon>
        <taxon>Vibrionaceae</taxon>
        <taxon>Vibrio</taxon>
    </lineage>
</organism>
<gene>
    <name evidence="6" type="primary">ompU</name>
</gene>
<dbReference type="SUPFAM" id="SSF56935">
    <property type="entry name" value="Porins"/>
    <property type="match status" value="1"/>
</dbReference>
<feature type="domain" description="Porin" evidence="5">
    <location>
        <begin position="9"/>
        <end position="323"/>
    </location>
</feature>
<reference evidence="6" key="1">
    <citation type="journal article" date="2014" name="PLoS ONE">
        <title>Characterization of the secretomes of two vibrios pathogenic to mollusks.</title>
        <authorList>
            <person name="Madec S."/>
            <person name="Pichereau V."/>
            <person name="Jacq A."/>
            <person name="Paillard M."/>
            <person name="Boisset C."/>
            <person name="Guerard F."/>
            <person name="Paillard C."/>
            <person name="Nicolas J.L."/>
        </authorList>
    </citation>
    <scope>NUCLEOTIDE SEQUENCE</scope>
    <source>
        <strain evidence="6">CECT4600</strain>
    </source>
</reference>
<evidence type="ECO:0000259" key="5">
    <source>
        <dbReference type="Pfam" id="PF13609"/>
    </source>
</evidence>
<feature type="chain" id="PRO_5001982490" evidence="4">
    <location>
        <begin position="22"/>
        <end position="347"/>
    </location>
</feature>
<dbReference type="GO" id="GO:0009279">
    <property type="term" value="C:cell outer membrane"/>
    <property type="evidence" value="ECO:0007669"/>
    <property type="project" value="UniProtKB-SubCell"/>
</dbReference>
<dbReference type="PANTHER" id="PTHR34501">
    <property type="entry name" value="PROTEIN YDDL-RELATED"/>
    <property type="match status" value="1"/>
</dbReference>
<evidence type="ECO:0000256" key="4">
    <source>
        <dbReference type="SAM" id="SignalP"/>
    </source>
</evidence>
<proteinExistence type="predicted"/>
<evidence type="ECO:0000256" key="3">
    <source>
        <dbReference type="ARBA" id="ARBA00023136"/>
    </source>
</evidence>
<evidence type="ECO:0000256" key="2">
    <source>
        <dbReference type="ARBA" id="ARBA00022729"/>
    </source>
</evidence>
<keyword evidence="2 4" id="KW-0732">Signal</keyword>
<feature type="signal peptide" evidence="4">
    <location>
        <begin position="1"/>
        <end position="21"/>
    </location>
</feature>
<name>A0A0A1E708_9VIBR</name>
<dbReference type="EMBL" id="KM596582">
    <property type="protein sequence ID" value="AIY26155.1"/>
    <property type="molecule type" value="Genomic_DNA"/>
</dbReference>
<dbReference type="Pfam" id="PF13609">
    <property type="entry name" value="Porin_4"/>
    <property type="match status" value="1"/>
</dbReference>
<dbReference type="Gene3D" id="2.40.160.10">
    <property type="entry name" value="Porin"/>
    <property type="match status" value="1"/>
</dbReference>
<evidence type="ECO:0000256" key="1">
    <source>
        <dbReference type="ARBA" id="ARBA00004571"/>
    </source>
</evidence>
<evidence type="ECO:0000313" key="6">
    <source>
        <dbReference type="EMBL" id="AIY26155.1"/>
    </source>
</evidence>
<accession>A0A0A1E708</accession>
<dbReference type="CDD" id="cd00342">
    <property type="entry name" value="gram_neg_porins"/>
    <property type="match status" value="1"/>
</dbReference>
<dbReference type="InterPro" id="IPR033900">
    <property type="entry name" value="Gram_neg_porin_domain"/>
</dbReference>
<keyword evidence="3" id="KW-0472">Membrane</keyword>
<dbReference type="PANTHER" id="PTHR34501:SF2">
    <property type="entry name" value="OUTER MEMBRANE PORIN F-RELATED"/>
    <property type="match status" value="1"/>
</dbReference>
<dbReference type="InterPro" id="IPR023614">
    <property type="entry name" value="Porin_dom_sf"/>
</dbReference>
<dbReference type="InterPro" id="IPR050298">
    <property type="entry name" value="Gram-neg_bact_OMP"/>
</dbReference>
<protein>
    <submittedName>
        <fullName evidence="6">Outer membrane protein U</fullName>
    </submittedName>
</protein>
<dbReference type="AlphaFoldDB" id="A0A0A1E708"/>
<comment type="subcellular location">
    <subcellularLocation>
        <location evidence="1">Cell outer membrane</location>
        <topology evidence="1">Multi-pass membrane protein</topology>
    </subcellularLocation>
</comment>
<dbReference type="GO" id="GO:0015288">
    <property type="term" value="F:porin activity"/>
    <property type="evidence" value="ECO:0007669"/>
    <property type="project" value="InterPro"/>
</dbReference>